<dbReference type="Gene3D" id="3.40.50.10810">
    <property type="entry name" value="Tandem AAA-ATPase domain"/>
    <property type="match status" value="1"/>
</dbReference>
<dbReference type="SMART" id="SM00298">
    <property type="entry name" value="CHROMO"/>
    <property type="match status" value="2"/>
</dbReference>
<feature type="domain" description="Chromo" evidence="14">
    <location>
        <begin position="470"/>
        <end position="550"/>
    </location>
</feature>
<feature type="compositionally biased region" description="Basic and acidic residues" evidence="13">
    <location>
        <begin position="328"/>
        <end position="340"/>
    </location>
</feature>
<evidence type="ECO:0000256" key="9">
    <source>
        <dbReference type="ARBA" id="ARBA00023015"/>
    </source>
</evidence>
<feature type="region of interest" description="Disordered" evidence="13">
    <location>
        <begin position="1715"/>
        <end position="1929"/>
    </location>
</feature>
<dbReference type="SMART" id="SM00487">
    <property type="entry name" value="DEXDc"/>
    <property type="match status" value="1"/>
</dbReference>
<dbReference type="OrthoDB" id="5857104at2759"/>
<evidence type="ECO:0000256" key="4">
    <source>
        <dbReference type="ARBA" id="ARBA00022741"/>
    </source>
</evidence>
<feature type="compositionally biased region" description="Basic and acidic residues" evidence="13">
    <location>
        <begin position="1808"/>
        <end position="1818"/>
    </location>
</feature>
<dbReference type="CDD" id="cd18660">
    <property type="entry name" value="CD1_tandem"/>
    <property type="match status" value="1"/>
</dbReference>
<dbReference type="CDD" id="cd18659">
    <property type="entry name" value="CD2_tandem"/>
    <property type="match status" value="1"/>
</dbReference>
<feature type="compositionally biased region" description="Low complexity" evidence="13">
    <location>
        <begin position="1"/>
        <end position="24"/>
    </location>
</feature>
<dbReference type="PROSITE" id="PS50013">
    <property type="entry name" value="CHROMO_2"/>
    <property type="match status" value="2"/>
</dbReference>
<keyword evidence="6 17" id="KW-0347">Helicase</keyword>
<dbReference type="Proteomes" id="UP001150538">
    <property type="component" value="Unassembled WGS sequence"/>
</dbReference>
<keyword evidence="4" id="KW-0547">Nucleotide-binding</keyword>
<feature type="compositionally biased region" description="Low complexity" evidence="13">
    <location>
        <begin position="1339"/>
        <end position="1349"/>
    </location>
</feature>
<dbReference type="Pfam" id="PF00271">
    <property type="entry name" value="Helicase_C"/>
    <property type="match status" value="1"/>
</dbReference>
<dbReference type="InterPro" id="IPR049730">
    <property type="entry name" value="SNF2/RAD54-like_C"/>
</dbReference>
<evidence type="ECO:0000256" key="2">
    <source>
        <dbReference type="ARBA" id="ARBA00009220"/>
    </source>
</evidence>
<feature type="region of interest" description="Disordered" evidence="13">
    <location>
        <begin position="1"/>
        <end position="265"/>
    </location>
</feature>
<dbReference type="GO" id="GO:0034728">
    <property type="term" value="P:nucleosome organization"/>
    <property type="evidence" value="ECO:0007669"/>
    <property type="project" value="TreeGrafter"/>
</dbReference>
<dbReference type="Pfam" id="PF00385">
    <property type="entry name" value="Chromo"/>
    <property type="match status" value="2"/>
</dbReference>
<dbReference type="PROSITE" id="PS51194">
    <property type="entry name" value="HELICASE_CTER"/>
    <property type="match status" value="1"/>
</dbReference>
<dbReference type="InterPro" id="IPR025260">
    <property type="entry name" value="CHD1-like_C"/>
</dbReference>
<feature type="domain" description="Helicase ATP-binding" evidence="15">
    <location>
        <begin position="592"/>
        <end position="767"/>
    </location>
</feature>
<sequence>MQSDAYSNNKNSFNNNTATATTNGDNDDNDSNVRIEYDSFEEIDGSGGGNIYQDNRVVNSFNSNNDTTTTTTTTTVTLPPPLPKQGPPPPMVTGVGRNRQTIIDDDDDDSLSDLSDASITSSNDDDSSYGGGVANRDKDFTISESELSYESSGSITEDDPSDEDWEEPGLRSRKRKTATTTTTTRRGGGVNKKKGGFGAGNKKSKNLPNSGGRWVESYASRDSDESDDFDSDDSEYFEGRKKKKSKKFGTGGGGGGSSSNSKLKRGKLLQRKFIADDFGDYSSSEAAAGGSSTGRMTPKRASARNVKVKSYNEADNGFYSDGGGLGGESDHGDSELDDQRSSVGTGTKSKTKVIEPVVDEPDPNLDIIEAVRDFRVREDLVDNGDDKVDKSNSDNLEFYIKWKGWSYRHATWDTVEYLRDFKGFKKVENYIRQTVMGEYYFLNDPQLTSEDIEQFNINKELERNVIKDYQNVERIYASREGRPRVIRQPGDYGDGSEPKIAPAETEYLVKWKRLPYNASTWEPHSEISEHFQTEIDSFLDRSQSQCVPHRSASLSVTGNRRRPAFKRILTQPEYLVGGELRDYQLTSLNWMAHLWCNNENGILADEMGLGKTVQSTSFLSYLFHTQNIYGPFLVVVPLSTIGSWQREMKKWAPDMNVIAYIEDSRSRSIMREYEFFLPASNVNSQPRVKFNVLLTTYELVLKDRDFLGSIKWAFLLVDEAHRLKNSESALHDALSSFHTTNRLLITGTPLQNSVKELVTLCRFLMPDKFQDMDDDFDINSAVQDPNHERKITQLHTQLKPYMLRRLKKDVEKSLPQKTERILRVELAPMQVHYYKNILTRNYQVLNRGVSGPGQLSLLNIMTELKKASNHPYLFPNAENLVSSNGISTKTNEEQLKGIVMNSGKMVLLDKLLTRLKQGGHRVLIFSQMVRMLDIMADYMAIRGYAYQRLDGSIGSEQRKKSIEHFNAEGSPDFVFLLSTRAGGLGINLETADTVIIFDSDWNPQNDLQAMARAHRIGQKKQVSVYRFVSKGTVEEDILERAKRKMVLEYCIIKGMDTSGLHLTASERKHIEKGSVSGGSGGYGYGSGKIGGGNGAPFSKDELSAILKFGASSMFANDSNNNNNNNNGDGINNQQQNKLNNMDLDAILADAEQTETTTAGAADDFLSQFQVADYALDTQNMSWEDIIPEDERKKIEEEERAAAEAEILYSRRRTRVSYAEDGTRLGGSDDDDDDDINGDGGLSDGDGSKAAKRRRRGGAAVHGGGSKDTNEGDPGSLSEKDIRALIRSIQRFGDPQYRYAEVVKDAELARKNKDIIKKVSTELIKTCEDAVRQHFKDSSGNDVNSAAAAAAGGGGTGGDDDPASQLRRNAKAILITYRDITSINAGVVTQRVVDLRHLVNKLKLPPLDTEPTKFRLNVPLKPVQNWTSTWGQREDAMLLVGIYRHGFGNWEKIQHDPDLGLTKKMFSTTADEKAAKAKVLSQNARGGGASKLVIAPKPTHLVRRGEYLLKVLKESEERKTGAPKSKGSAAGSSPAAPSRSARKRAPGRSSTSTAAEGGPHPPSKSSRSRGRASGASSSSKRGGDNGTGNGKEVAGANDQNTAEGNEDGQMSDPESMDESECKSLMKPVKKYLQRLRNESDTTTSKSGKIKLVRDCLLPIGRHIRSTIQRRESRGETQSDIDTLYRHLWVFATYFWSRPIGHKQLMEIFIKLEQKTMGSSNSGAGGGVPGDAEKSPSILPASPTNNSRSHGGGGGRHRQYPGSPTGGSSRSGGRHDRDNQHRSSSVQKRQQGRSSYGSGRQPDSGNESNDDGHDNGDDSRQRKRSRHSHSSSSGRHHDRDASRGDYRSPSKDRGEGRPNIDHYHSPRHNRYSAEPSKPHNHSTHHHHHNRHHHEGGGGSHQHNRNNLPNSPTSANSGGSGSSSATRPQFNS</sequence>
<evidence type="ECO:0000256" key="3">
    <source>
        <dbReference type="ARBA" id="ARBA00022737"/>
    </source>
</evidence>
<dbReference type="InterPro" id="IPR056302">
    <property type="entry name" value="CHD1-2/Hrp3_HTH"/>
</dbReference>
<feature type="compositionally biased region" description="Acidic residues" evidence="13">
    <location>
        <begin position="224"/>
        <end position="236"/>
    </location>
</feature>
<dbReference type="InterPro" id="IPR023779">
    <property type="entry name" value="Chromodomain_CS"/>
</dbReference>
<keyword evidence="8" id="KW-0156">Chromatin regulator</keyword>
<dbReference type="GO" id="GO:0005634">
    <property type="term" value="C:nucleus"/>
    <property type="evidence" value="ECO:0007669"/>
    <property type="project" value="UniProtKB-SubCell"/>
</dbReference>
<dbReference type="SUPFAM" id="SSF52540">
    <property type="entry name" value="P-loop containing nucleoside triphosphate hydrolases"/>
    <property type="match status" value="2"/>
</dbReference>
<accession>A0A9W7ZQB7</accession>
<feature type="domain" description="Helicase C-terminal" evidence="16">
    <location>
        <begin position="907"/>
        <end position="1070"/>
    </location>
</feature>
<dbReference type="InterPro" id="IPR000953">
    <property type="entry name" value="Chromo/chromo_shadow_dom"/>
</dbReference>
<dbReference type="GO" id="GO:0005524">
    <property type="term" value="F:ATP binding"/>
    <property type="evidence" value="ECO:0007669"/>
    <property type="project" value="UniProtKB-KW"/>
</dbReference>
<evidence type="ECO:0000313" key="17">
    <source>
        <dbReference type="EMBL" id="KAJ1914379.1"/>
    </source>
</evidence>
<feature type="compositionally biased region" description="Acidic residues" evidence="13">
    <location>
        <begin position="1227"/>
        <end position="1236"/>
    </location>
</feature>
<dbReference type="Gene3D" id="1.10.10.60">
    <property type="entry name" value="Homeodomain-like"/>
    <property type="match status" value="1"/>
</dbReference>
<dbReference type="InterPro" id="IPR041150">
    <property type="entry name" value="Cdh1_DBD"/>
</dbReference>
<feature type="region of interest" description="Disordered" evidence="13">
    <location>
        <begin position="1335"/>
        <end position="1363"/>
    </location>
</feature>
<dbReference type="InterPro" id="IPR027417">
    <property type="entry name" value="P-loop_NTPase"/>
</dbReference>
<dbReference type="GO" id="GO:0140658">
    <property type="term" value="F:ATP-dependent chromatin remodeler activity"/>
    <property type="evidence" value="ECO:0007669"/>
    <property type="project" value="TreeGrafter"/>
</dbReference>
<evidence type="ECO:0000256" key="10">
    <source>
        <dbReference type="ARBA" id="ARBA00023125"/>
    </source>
</evidence>
<feature type="region of interest" description="Disordered" evidence="13">
    <location>
        <begin position="1116"/>
        <end position="1135"/>
    </location>
</feature>
<dbReference type="Pfam" id="PF00176">
    <property type="entry name" value="SNF2-rel_dom"/>
    <property type="match status" value="1"/>
</dbReference>
<dbReference type="FunFam" id="3.40.50.300:FF:000130">
    <property type="entry name" value="Chromodomain-helicase-DNA-binding protein 2 isoform 1"/>
    <property type="match status" value="1"/>
</dbReference>
<dbReference type="Pfam" id="PF18196">
    <property type="entry name" value="Cdh1_DBD_1"/>
    <property type="match status" value="1"/>
</dbReference>
<dbReference type="InterPro" id="IPR023780">
    <property type="entry name" value="Chromo_domain"/>
</dbReference>
<dbReference type="PROSITE" id="PS00690">
    <property type="entry name" value="DEAH_ATP_HELICASE"/>
    <property type="match status" value="1"/>
</dbReference>
<dbReference type="Pfam" id="PF23588">
    <property type="entry name" value="HTH_CHD1_Hrp3"/>
    <property type="match status" value="1"/>
</dbReference>
<evidence type="ECO:0000256" key="13">
    <source>
        <dbReference type="SAM" id="MobiDB-lite"/>
    </source>
</evidence>
<dbReference type="Gene3D" id="6.10.140.1440">
    <property type="match status" value="1"/>
</dbReference>
<feature type="compositionally biased region" description="Low complexity" evidence="13">
    <location>
        <begin position="282"/>
        <end position="294"/>
    </location>
</feature>
<evidence type="ECO:0000313" key="18">
    <source>
        <dbReference type="Proteomes" id="UP001150538"/>
    </source>
</evidence>
<dbReference type="CDD" id="cd18793">
    <property type="entry name" value="SF2_C_SNF"/>
    <property type="match status" value="1"/>
</dbReference>
<feature type="compositionally biased region" description="Low complexity" evidence="13">
    <location>
        <begin position="143"/>
        <end position="154"/>
    </location>
</feature>
<keyword evidence="9" id="KW-0805">Transcription regulation</keyword>
<feature type="region of interest" description="Disordered" evidence="13">
    <location>
        <begin position="280"/>
        <end position="350"/>
    </location>
</feature>
<gene>
    <name evidence="17" type="primary">hrp3</name>
    <name evidence="17" type="ORF">H4219_004822</name>
</gene>
<feature type="compositionally biased region" description="Basic residues" evidence="13">
    <location>
        <begin position="1876"/>
        <end position="1891"/>
    </location>
</feature>
<feature type="compositionally biased region" description="Basic and acidic residues" evidence="13">
    <location>
        <begin position="1833"/>
        <end position="1862"/>
    </location>
</feature>
<feature type="compositionally biased region" description="Low complexity" evidence="13">
    <location>
        <begin position="1521"/>
        <end position="1538"/>
    </location>
</feature>
<comment type="similarity">
    <text evidence="2">Belongs to the SNF2/RAD54 helicase family. SWR1 subfamily.</text>
</comment>
<dbReference type="GO" id="GO:0000785">
    <property type="term" value="C:chromatin"/>
    <property type="evidence" value="ECO:0007669"/>
    <property type="project" value="TreeGrafter"/>
</dbReference>
<dbReference type="SMART" id="SM01176">
    <property type="entry name" value="DUF4208"/>
    <property type="match status" value="1"/>
</dbReference>
<dbReference type="SUPFAM" id="SSF54160">
    <property type="entry name" value="Chromo domain-like"/>
    <property type="match status" value="2"/>
</dbReference>
<organism evidence="17 18">
    <name type="scientific">Mycoemilia scoparia</name>
    <dbReference type="NCBI Taxonomy" id="417184"/>
    <lineage>
        <taxon>Eukaryota</taxon>
        <taxon>Fungi</taxon>
        <taxon>Fungi incertae sedis</taxon>
        <taxon>Zoopagomycota</taxon>
        <taxon>Kickxellomycotina</taxon>
        <taxon>Kickxellomycetes</taxon>
        <taxon>Kickxellales</taxon>
        <taxon>Kickxellaceae</taxon>
        <taxon>Mycoemilia</taxon>
    </lineage>
</organism>
<dbReference type="PANTHER" id="PTHR45623">
    <property type="entry name" value="CHROMODOMAIN-HELICASE-DNA-BINDING PROTEIN 3-RELATED-RELATED"/>
    <property type="match status" value="1"/>
</dbReference>
<keyword evidence="5 17" id="KW-0378">Hydrolase</keyword>
<keyword evidence="3" id="KW-0677">Repeat</keyword>
<feature type="compositionally biased region" description="Acidic residues" evidence="13">
    <location>
        <begin position="156"/>
        <end position="167"/>
    </location>
</feature>
<evidence type="ECO:0000256" key="5">
    <source>
        <dbReference type="ARBA" id="ARBA00022801"/>
    </source>
</evidence>
<dbReference type="GO" id="GO:0003677">
    <property type="term" value="F:DNA binding"/>
    <property type="evidence" value="ECO:0007669"/>
    <property type="project" value="UniProtKB-KW"/>
</dbReference>
<dbReference type="InterPro" id="IPR002464">
    <property type="entry name" value="DNA/RNA_helicase_DEAH_CS"/>
</dbReference>
<dbReference type="InterPro" id="IPR014001">
    <property type="entry name" value="Helicase_ATP-bd"/>
</dbReference>
<proteinExistence type="inferred from homology"/>
<reference evidence="17" key="1">
    <citation type="submission" date="2022-07" db="EMBL/GenBank/DDBJ databases">
        <title>Phylogenomic reconstructions and comparative analyses of Kickxellomycotina fungi.</title>
        <authorList>
            <person name="Reynolds N.K."/>
            <person name="Stajich J.E."/>
            <person name="Barry K."/>
            <person name="Grigoriev I.V."/>
            <person name="Crous P."/>
            <person name="Smith M.E."/>
        </authorList>
    </citation>
    <scope>NUCLEOTIDE SEQUENCE</scope>
    <source>
        <strain evidence="17">NBRC 100468</strain>
    </source>
</reference>
<keyword evidence="11" id="KW-0804">Transcription</keyword>
<evidence type="ECO:0000259" key="15">
    <source>
        <dbReference type="PROSITE" id="PS51192"/>
    </source>
</evidence>
<evidence type="ECO:0000256" key="12">
    <source>
        <dbReference type="ARBA" id="ARBA00023242"/>
    </source>
</evidence>
<keyword evidence="10" id="KW-0238">DNA-binding</keyword>
<evidence type="ECO:0000259" key="16">
    <source>
        <dbReference type="PROSITE" id="PS51194"/>
    </source>
</evidence>
<dbReference type="PANTHER" id="PTHR45623:SF14">
    <property type="entry name" value="CHROMODOMAIN-HELICASE-DNA-BINDING PROTEIN 1"/>
    <property type="match status" value="1"/>
</dbReference>
<dbReference type="GO" id="GO:0042393">
    <property type="term" value="F:histone binding"/>
    <property type="evidence" value="ECO:0007669"/>
    <property type="project" value="TreeGrafter"/>
</dbReference>
<feature type="compositionally biased region" description="Polar residues" evidence="13">
    <location>
        <begin position="52"/>
        <end position="66"/>
    </location>
</feature>
<dbReference type="EMBL" id="JANBPU010000201">
    <property type="protein sequence ID" value="KAJ1914379.1"/>
    <property type="molecule type" value="Genomic_DNA"/>
</dbReference>
<dbReference type="SMART" id="SM00490">
    <property type="entry name" value="HELICc"/>
    <property type="match status" value="1"/>
</dbReference>
<evidence type="ECO:0000256" key="11">
    <source>
        <dbReference type="ARBA" id="ARBA00023163"/>
    </source>
</evidence>
<dbReference type="EC" id="3.6.4.12" evidence="17"/>
<evidence type="ECO:0000256" key="7">
    <source>
        <dbReference type="ARBA" id="ARBA00022840"/>
    </source>
</evidence>
<keyword evidence="12" id="KW-0539">Nucleus</keyword>
<dbReference type="Pfam" id="PF13907">
    <property type="entry name" value="CHD1-like_C"/>
    <property type="match status" value="1"/>
</dbReference>
<dbReference type="PROSITE" id="PS51192">
    <property type="entry name" value="HELICASE_ATP_BIND_1"/>
    <property type="match status" value="1"/>
</dbReference>
<evidence type="ECO:0000256" key="6">
    <source>
        <dbReference type="ARBA" id="ARBA00022806"/>
    </source>
</evidence>
<dbReference type="GO" id="GO:0003678">
    <property type="term" value="F:DNA helicase activity"/>
    <property type="evidence" value="ECO:0007669"/>
    <property type="project" value="UniProtKB-EC"/>
</dbReference>
<dbReference type="Gene3D" id="2.40.50.40">
    <property type="match status" value="2"/>
</dbReference>
<feature type="region of interest" description="Disordered" evidence="13">
    <location>
        <begin position="1220"/>
        <end position="1276"/>
    </location>
</feature>
<dbReference type="Gene3D" id="3.40.50.300">
    <property type="entry name" value="P-loop containing nucleotide triphosphate hydrolases"/>
    <property type="match status" value="1"/>
</dbReference>
<feature type="domain" description="Chromo" evidence="14">
    <location>
        <begin position="375"/>
        <end position="433"/>
    </location>
</feature>
<feature type="region of interest" description="Disordered" evidence="13">
    <location>
        <begin position="1513"/>
        <end position="1620"/>
    </location>
</feature>
<dbReference type="InterPro" id="IPR001650">
    <property type="entry name" value="Helicase_C-like"/>
</dbReference>
<keyword evidence="18" id="KW-1185">Reference proteome</keyword>
<feature type="compositionally biased region" description="Pro residues" evidence="13">
    <location>
        <begin position="78"/>
        <end position="91"/>
    </location>
</feature>
<dbReference type="InterPro" id="IPR038718">
    <property type="entry name" value="SNF2-like_sf"/>
</dbReference>
<comment type="subcellular location">
    <subcellularLocation>
        <location evidence="1">Nucleus</location>
    </subcellularLocation>
</comment>
<evidence type="ECO:0000256" key="8">
    <source>
        <dbReference type="ARBA" id="ARBA00022853"/>
    </source>
</evidence>
<keyword evidence="7" id="KW-0067">ATP-binding</keyword>
<dbReference type="FunFam" id="3.40.50.10810:FF:000005">
    <property type="entry name" value="Photoperiod-independent early flowering 1"/>
    <property type="match status" value="1"/>
</dbReference>
<dbReference type="InterPro" id="IPR016197">
    <property type="entry name" value="Chromo-like_dom_sf"/>
</dbReference>
<feature type="compositionally biased region" description="Low complexity" evidence="13">
    <location>
        <begin position="1570"/>
        <end position="1579"/>
    </location>
</feature>
<dbReference type="InterPro" id="IPR000330">
    <property type="entry name" value="SNF2_N"/>
</dbReference>
<dbReference type="GO" id="GO:0003682">
    <property type="term" value="F:chromatin binding"/>
    <property type="evidence" value="ECO:0007669"/>
    <property type="project" value="TreeGrafter"/>
</dbReference>
<evidence type="ECO:0000256" key="1">
    <source>
        <dbReference type="ARBA" id="ARBA00004123"/>
    </source>
</evidence>
<feature type="compositionally biased region" description="Low complexity" evidence="13">
    <location>
        <begin position="67"/>
        <end position="77"/>
    </location>
</feature>
<dbReference type="GO" id="GO:0016887">
    <property type="term" value="F:ATP hydrolysis activity"/>
    <property type="evidence" value="ECO:0007669"/>
    <property type="project" value="TreeGrafter"/>
</dbReference>
<comment type="caution">
    <text evidence="17">The sequence shown here is derived from an EMBL/GenBank/DDBJ whole genome shotgun (WGS) entry which is preliminary data.</text>
</comment>
<name>A0A9W7ZQB7_9FUNG</name>
<protein>
    <submittedName>
        <fullName evidence="17">ATP-dependent DNA helicase Hrp3</fullName>
        <ecNumber evidence="17">3.6.4.12</ecNumber>
    </submittedName>
</protein>
<feature type="compositionally biased region" description="Polar residues" evidence="13">
    <location>
        <begin position="1780"/>
        <end position="1796"/>
    </location>
</feature>
<feature type="compositionally biased region" description="Low complexity" evidence="13">
    <location>
        <begin position="1906"/>
        <end position="1923"/>
    </location>
</feature>
<feature type="compositionally biased region" description="Low complexity" evidence="13">
    <location>
        <begin position="112"/>
        <end position="122"/>
    </location>
</feature>
<evidence type="ECO:0000259" key="14">
    <source>
        <dbReference type="PROSITE" id="PS50013"/>
    </source>
</evidence>
<dbReference type="PROSITE" id="PS00598">
    <property type="entry name" value="CHROMO_1"/>
    <property type="match status" value="1"/>
</dbReference>